<dbReference type="SMART" id="SM00463">
    <property type="entry name" value="SMR"/>
    <property type="match status" value="1"/>
</dbReference>
<dbReference type="EMBL" id="VSSQ01074351">
    <property type="protein sequence ID" value="MPN25244.1"/>
    <property type="molecule type" value="Genomic_DNA"/>
</dbReference>
<evidence type="ECO:0000259" key="1">
    <source>
        <dbReference type="PROSITE" id="PS50828"/>
    </source>
</evidence>
<keyword evidence="2" id="KW-0540">Nuclease</keyword>
<accession>A0A645GMS7</accession>
<organism evidence="2">
    <name type="scientific">bioreactor metagenome</name>
    <dbReference type="NCBI Taxonomy" id="1076179"/>
    <lineage>
        <taxon>unclassified sequences</taxon>
        <taxon>metagenomes</taxon>
        <taxon>ecological metagenomes</taxon>
    </lineage>
</organism>
<dbReference type="GO" id="GO:0016787">
    <property type="term" value="F:hydrolase activity"/>
    <property type="evidence" value="ECO:0007669"/>
    <property type="project" value="UniProtKB-KW"/>
</dbReference>
<evidence type="ECO:0000313" key="2">
    <source>
        <dbReference type="EMBL" id="MPN25244.1"/>
    </source>
</evidence>
<feature type="domain" description="Smr" evidence="1">
    <location>
        <begin position="131"/>
        <end position="206"/>
    </location>
</feature>
<keyword evidence="2" id="KW-0378">Hydrolase</keyword>
<dbReference type="Gene3D" id="3.30.1370.110">
    <property type="match status" value="1"/>
</dbReference>
<dbReference type="InterPro" id="IPR036063">
    <property type="entry name" value="Smr_dom_sf"/>
</dbReference>
<dbReference type="Pfam" id="PF01713">
    <property type="entry name" value="Smr"/>
    <property type="match status" value="1"/>
</dbReference>
<dbReference type="EC" id="3.1.-.-" evidence="2"/>
<comment type="caution">
    <text evidence="2">The sequence shown here is derived from an EMBL/GenBank/DDBJ whole genome shotgun (WGS) entry which is preliminary data.</text>
</comment>
<protein>
    <submittedName>
        <fullName evidence="2">Endonuclease MutS2</fullName>
        <ecNumber evidence="2">3.1.-.-</ecNumber>
    </submittedName>
</protein>
<dbReference type="AlphaFoldDB" id="A0A645GMS7"/>
<dbReference type="PROSITE" id="PS50828">
    <property type="entry name" value="SMR"/>
    <property type="match status" value="1"/>
</dbReference>
<name>A0A645GMS7_9ZZZZ</name>
<sequence length="206" mass="22275">MEQLRREKDKAKDATDLARRARAAVKKGVEAIDAAADPILTPADFDGDYVLPRALRVGDTVLIAALGKQATVLSLPDKNNNVEVQAGTAKTRVKLDGLRLIEKPSAAKTAAGARSTGSTESRLTMAAQTRLDLRGMMVDDCLIELDRFIDSSLRTGLTEFVIVHGKGTGALRKAVQQYLRQSPYIKSHRLGTYGEGEDGVTIVELK</sequence>
<keyword evidence="2" id="KW-0255">Endonuclease</keyword>
<reference evidence="2" key="1">
    <citation type="submission" date="2019-08" db="EMBL/GenBank/DDBJ databases">
        <authorList>
            <person name="Kucharzyk K."/>
            <person name="Murdoch R.W."/>
            <person name="Higgins S."/>
            <person name="Loffler F."/>
        </authorList>
    </citation>
    <scope>NUCLEOTIDE SEQUENCE</scope>
</reference>
<proteinExistence type="predicted"/>
<dbReference type="Pfam" id="PF20297">
    <property type="entry name" value="MSSS"/>
    <property type="match status" value="1"/>
</dbReference>
<dbReference type="InterPro" id="IPR046893">
    <property type="entry name" value="MSSS"/>
</dbReference>
<dbReference type="GO" id="GO:0004519">
    <property type="term" value="F:endonuclease activity"/>
    <property type="evidence" value="ECO:0007669"/>
    <property type="project" value="UniProtKB-KW"/>
</dbReference>
<dbReference type="SUPFAM" id="SSF160443">
    <property type="entry name" value="SMR domain-like"/>
    <property type="match status" value="1"/>
</dbReference>
<dbReference type="InterPro" id="IPR002625">
    <property type="entry name" value="Smr_dom"/>
</dbReference>
<gene>
    <name evidence="2" type="primary">mutS2_59</name>
    <name evidence="2" type="ORF">SDC9_172651</name>
</gene>